<keyword evidence="2" id="KW-0804">Transcription</keyword>
<accession>A0A2Z7CEY0</accession>
<keyword evidence="1" id="KW-0805">Transcription regulation</keyword>
<dbReference type="OrthoDB" id="762338at2759"/>
<name>A0A2Z7CEY0_9LAMI</name>
<organism evidence="4 5">
    <name type="scientific">Dorcoceras hygrometricum</name>
    <dbReference type="NCBI Taxonomy" id="472368"/>
    <lineage>
        <taxon>Eukaryota</taxon>
        <taxon>Viridiplantae</taxon>
        <taxon>Streptophyta</taxon>
        <taxon>Embryophyta</taxon>
        <taxon>Tracheophyta</taxon>
        <taxon>Spermatophyta</taxon>
        <taxon>Magnoliopsida</taxon>
        <taxon>eudicotyledons</taxon>
        <taxon>Gunneridae</taxon>
        <taxon>Pentapetalae</taxon>
        <taxon>asterids</taxon>
        <taxon>lamiids</taxon>
        <taxon>Lamiales</taxon>
        <taxon>Gesneriaceae</taxon>
        <taxon>Didymocarpoideae</taxon>
        <taxon>Trichosporeae</taxon>
        <taxon>Loxocarpinae</taxon>
        <taxon>Dorcoceras</taxon>
    </lineage>
</organism>
<dbReference type="Proteomes" id="UP000250235">
    <property type="component" value="Unassembled WGS sequence"/>
</dbReference>
<protein>
    <submittedName>
        <fullName evidence="4">GRAS family transcription factor</fullName>
    </submittedName>
</protein>
<evidence type="ECO:0000313" key="5">
    <source>
        <dbReference type="Proteomes" id="UP000250235"/>
    </source>
</evidence>
<evidence type="ECO:0000256" key="1">
    <source>
        <dbReference type="ARBA" id="ARBA00023015"/>
    </source>
</evidence>
<dbReference type="Pfam" id="PF03514">
    <property type="entry name" value="GRAS"/>
    <property type="match status" value="1"/>
</dbReference>
<proteinExistence type="inferred from homology"/>
<sequence>MSSSLPPKKPDVNLSLGLPNLHTCSGRLKPEERDVKLIQLLLTCANHASSGNLHHADACLRQISRLASINGDSMQRLAARFASALAVRLVKRWPGLYKSLNNGTGLALCDIDRAREIFERTFPCMELVYAVTNRTLVQAMSGERVIHAIYLGSGSPKLWVPFLRGLQEGSKEFDHGPPHLKITCIGKDREAQERLGAVLAKEAEILHMPFQFDPVIVDIRDLRIDMLNLQPGEALALISMLSLHVLLTEDDRVESHFGLRKNDQMKDAKRLNEFLEMVKSMSPKVVLLVEQESNHNSNRLVDRFVNGLHFYSAIFDSIDVAFGGLSCQDRTMMEEMFGKEIENIVSCEGREREERHERFDQWAVRFVNLGFSPIRLWSDIMDDALRVVEDYGPCWFKVINVKGCLMICWHDRPIYCVSAWNCFRLPTNNN</sequence>
<dbReference type="AlphaFoldDB" id="A0A2Z7CEY0"/>
<gene>
    <name evidence="4" type="ORF">F511_02271</name>
</gene>
<dbReference type="PANTHER" id="PTHR31636">
    <property type="entry name" value="OSJNBA0084A10.13 PROTEIN-RELATED"/>
    <property type="match status" value="1"/>
</dbReference>
<reference evidence="4 5" key="1">
    <citation type="journal article" date="2015" name="Proc. Natl. Acad. Sci. U.S.A.">
        <title>The resurrection genome of Boea hygrometrica: A blueprint for survival of dehydration.</title>
        <authorList>
            <person name="Xiao L."/>
            <person name="Yang G."/>
            <person name="Zhang L."/>
            <person name="Yang X."/>
            <person name="Zhao S."/>
            <person name="Ji Z."/>
            <person name="Zhou Q."/>
            <person name="Hu M."/>
            <person name="Wang Y."/>
            <person name="Chen M."/>
            <person name="Xu Y."/>
            <person name="Jin H."/>
            <person name="Xiao X."/>
            <person name="Hu G."/>
            <person name="Bao F."/>
            <person name="Hu Y."/>
            <person name="Wan P."/>
            <person name="Li L."/>
            <person name="Deng X."/>
            <person name="Kuang T."/>
            <person name="Xiang C."/>
            <person name="Zhu J.K."/>
            <person name="Oliver M.J."/>
            <person name="He Y."/>
        </authorList>
    </citation>
    <scope>NUCLEOTIDE SEQUENCE [LARGE SCALE GENOMIC DNA]</scope>
    <source>
        <strain evidence="5">cv. XS01</strain>
    </source>
</reference>
<comment type="similarity">
    <text evidence="3">Belongs to the GRAS family.</text>
</comment>
<feature type="short sequence motif" description="LXXLL motif" evidence="3">
    <location>
        <begin position="243"/>
        <end position="247"/>
    </location>
</feature>
<comment type="caution">
    <text evidence="3">Lacks conserved residue(s) required for the propagation of feature annotation.</text>
</comment>
<dbReference type="InterPro" id="IPR005202">
    <property type="entry name" value="TF_GRAS"/>
</dbReference>
<evidence type="ECO:0000256" key="2">
    <source>
        <dbReference type="ARBA" id="ARBA00023163"/>
    </source>
</evidence>
<dbReference type="PROSITE" id="PS50985">
    <property type="entry name" value="GRAS"/>
    <property type="match status" value="1"/>
</dbReference>
<evidence type="ECO:0000256" key="3">
    <source>
        <dbReference type="PROSITE-ProRule" id="PRU01191"/>
    </source>
</evidence>
<feature type="region of interest" description="SAW" evidence="3">
    <location>
        <begin position="346"/>
        <end position="421"/>
    </location>
</feature>
<keyword evidence="5" id="KW-1185">Reference proteome</keyword>
<dbReference type="EMBL" id="KQ996030">
    <property type="protein sequence ID" value="KZV45611.1"/>
    <property type="molecule type" value="Genomic_DNA"/>
</dbReference>
<evidence type="ECO:0000313" key="4">
    <source>
        <dbReference type="EMBL" id="KZV45611.1"/>
    </source>
</evidence>